<dbReference type="EMBL" id="JAACXV010000030">
    <property type="protein sequence ID" value="KAF7286304.1"/>
    <property type="molecule type" value="Genomic_DNA"/>
</dbReference>
<evidence type="ECO:0000259" key="4">
    <source>
        <dbReference type="Pfam" id="PF09745"/>
    </source>
</evidence>
<feature type="compositionally biased region" description="Basic and acidic residues" evidence="3">
    <location>
        <begin position="217"/>
        <end position="228"/>
    </location>
</feature>
<dbReference type="PANTHER" id="PTHR31938:SF4">
    <property type="entry name" value="NUCLEAR SPECKLE SPLICING REGULATORY PROTEIN 1"/>
    <property type="match status" value="1"/>
</dbReference>
<feature type="compositionally biased region" description="Basic and acidic residues" evidence="3">
    <location>
        <begin position="286"/>
        <end position="313"/>
    </location>
</feature>
<feature type="compositionally biased region" description="Acidic residues" evidence="3">
    <location>
        <begin position="205"/>
        <end position="216"/>
    </location>
</feature>
<reference evidence="5" key="1">
    <citation type="submission" date="2020-08" db="EMBL/GenBank/DDBJ databases">
        <title>Genome sequencing and assembly of the red palm weevil Rhynchophorus ferrugineus.</title>
        <authorList>
            <person name="Dias G.B."/>
            <person name="Bergman C.M."/>
            <person name="Manee M."/>
        </authorList>
    </citation>
    <scope>NUCLEOTIDE SEQUENCE</scope>
    <source>
        <strain evidence="5">AA-2017</strain>
        <tissue evidence="5">Whole larva</tissue>
    </source>
</reference>
<feature type="compositionally biased region" description="Basic and acidic residues" evidence="3">
    <location>
        <begin position="326"/>
        <end position="357"/>
    </location>
</feature>
<evidence type="ECO:0000313" key="5">
    <source>
        <dbReference type="EMBL" id="KAF7286304.1"/>
    </source>
</evidence>
<proteinExistence type="inferred from homology"/>
<dbReference type="PANTHER" id="PTHR31938">
    <property type="entry name" value="NUCLEAR SPECKLE SPLICING REGULATORY PROTEIN 1"/>
    <property type="match status" value="1"/>
</dbReference>
<comment type="similarity">
    <text evidence="1">Belongs to the NSRP1 family.</text>
</comment>
<evidence type="ECO:0000313" key="6">
    <source>
        <dbReference type="Proteomes" id="UP000625711"/>
    </source>
</evidence>
<feature type="domain" description="Nuclear speckle splicing regulatory protein 1 N-terminal" evidence="4">
    <location>
        <begin position="55"/>
        <end position="169"/>
    </location>
</feature>
<dbReference type="AlphaFoldDB" id="A0A834MNW8"/>
<name>A0A834MNW8_RHYFE</name>
<sequence>MSKQYGLILQNKEKKGIVKNIVRPSIFDEDSDSDAPVRSKPTGFSRTRKQDEINQFKALEEDPTVYQYDEVYDEMNEKKVASKLARKDIDKKPKYITKLLAAADRRKRENERRIERQVQKEREAEGETFKDKESFVTSAYKKKLEEMRALEEQEKREEYLEAIGDVTKQGNLDGFYRHLYEQKVIYEDKIKQEIDENQIKKEKESDSDENDIEIPEENEKSDKEETATIKKNKTAKKRKYRSRKESEAQQESDSEGEKEIKKEHLPSNLDADSDFSIDSSSDSEPEEKSIDDKKDEKMDKNIEHQGEKLELPEKGNVLSDNAALAKKNEGKDDKDIPNGKSTECDVKEETEEPKAKKPKIDIWKKRTVGLIFDEAVKRYFERKAEREARQG</sequence>
<dbReference type="Pfam" id="PF09745">
    <property type="entry name" value="NSRP1_N"/>
    <property type="match status" value="1"/>
</dbReference>
<comment type="caution">
    <text evidence="5">The sequence shown here is derived from an EMBL/GenBank/DDBJ whole genome shotgun (WGS) entry which is preliminary data.</text>
</comment>
<feature type="compositionally biased region" description="Basic residues" evidence="3">
    <location>
        <begin position="230"/>
        <end position="242"/>
    </location>
</feature>
<feature type="region of interest" description="Disordered" evidence="3">
    <location>
        <begin position="191"/>
        <end position="357"/>
    </location>
</feature>
<dbReference type="Proteomes" id="UP000625711">
    <property type="component" value="Unassembled WGS sequence"/>
</dbReference>
<feature type="compositionally biased region" description="Basic and acidic residues" evidence="3">
    <location>
        <begin position="191"/>
        <end position="204"/>
    </location>
</feature>
<feature type="compositionally biased region" description="Basic and acidic residues" evidence="3">
    <location>
        <begin position="255"/>
        <end position="265"/>
    </location>
</feature>
<accession>A0A834MNW8</accession>
<gene>
    <name evidence="5" type="ORF">GWI33_006176</name>
</gene>
<protein>
    <recommendedName>
        <fullName evidence="4">Nuclear speckle splicing regulatory protein 1 N-terminal domain-containing protein</fullName>
    </recommendedName>
</protein>
<dbReference type="GO" id="GO:0000381">
    <property type="term" value="P:regulation of alternative mRNA splicing, via spliceosome"/>
    <property type="evidence" value="ECO:0007669"/>
    <property type="project" value="InterPro"/>
</dbReference>
<dbReference type="OrthoDB" id="446635at2759"/>
<dbReference type="InterPro" id="IPR018612">
    <property type="entry name" value="NSRP1_N"/>
</dbReference>
<keyword evidence="2" id="KW-0175">Coiled coil</keyword>
<organism evidence="5 6">
    <name type="scientific">Rhynchophorus ferrugineus</name>
    <name type="common">Red palm weevil</name>
    <name type="synonym">Curculio ferrugineus</name>
    <dbReference type="NCBI Taxonomy" id="354439"/>
    <lineage>
        <taxon>Eukaryota</taxon>
        <taxon>Metazoa</taxon>
        <taxon>Ecdysozoa</taxon>
        <taxon>Arthropoda</taxon>
        <taxon>Hexapoda</taxon>
        <taxon>Insecta</taxon>
        <taxon>Pterygota</taxon>
        <taxon>Neoptera</taxon>
        <taxon>Endopterygota</taxon>
        <taxon>Coleoptera</taxon>
        <taxon>Polyphaga</taxon>
        <taxon>Cucujiformia</taxon>
        <taxon>Curculionidae</taxon>
        <taxon>Dryophthorinae</taxon>
        <taxon>Rhynchophorus</taxon>
    </lineage>
</organism>
<feature type="compositionally biased region" description="Acidic residues" evidence="3">
    <location>
        <begin position="271"/>
        <end position="285"/>
    </location>
</feature>
<evidence type="ECO:0000256" key="2">
    <source>
        <dbReference type="ARBA" id="ARBA00023054"/>
    </source>
</evidence>
<evidence type="ECO:0000256" key="3">
    <source>
        <dbReference type="SAM" id="MobiDB-lite"/>
    </source>
</evidence>
<dbReference type="InterPro" id="IPR042816">
    <property type="entry name" value="Nsrp1"/>
</dbReference>
<keyword evidence="6" id="KW-1185">Reference proteome</keyword>
<feature type="region of interest" description="Disordered" evidence="3">
    <location>
        <begin position="25"/>
        <end position="55"/>
    </location>
</feature>
<evidence type="ECO:0000256" key="1">
    <source>
        <dbReference type="ARBA" id="ARBA00010126"/>
    </source>
</evidence>
<feature type="region of interest" description="Disordered" evidence="3">
    <location>
        <begin position="107"/>
        <end position="132"/>
    </location>
</feature>